<dbReference type="InterPro" id="IPR029044">
    <property type="entry name" value="Nucleotide-diphossugar_trans"/>
</dbReference>
<dbReference type="PANTHER" id="PTHR33604">
    <property type="entry name" value="OSJNBA0004B13.7 PROTEIN"/>
    <property type="match status" value="1"/>
</dbReference>
<accession>A0A816I2D9</accession>
<reference evidence="1" key="1">
    <citation type="submission" date="2021-01" db="EMBL/GenBank/DDBJ databases">
        <authorList>
            <consortium name="Genoscope - CEA"/>
            <person name="William W."/>
        </authorList>
    </citation>
    <scope>NUCLEOTIDE SEQUENCE</scope>
</reference>
<evidence type="ECO:0000313" key="1">
    <source>
        <dbReference type="EMBL" id="CAF1697179.1"/>
    </source>
</evidence>
<dbReference type="EMBL" id="HG994367">
    <property type="protein sequence ID" value="CAF1697179.1"/>
    <property type="molecule type" value="Genomic_DNA"/>
</dbReference>
<dbReference type="AlphaFoldDB" id="A0A816I2D9"/>
<dbReference type="Proteomes" id="UP001295469">
    <property type="component" value="Chromosome C03"/>
</dbReference>
<protein>
    <submittedName>
        <fullName evidence="1">(rape) hypothetical protein</fullName>
    </submittedName>
</protein>
<sequence length="514" mass="59110">MAMMGLAQHKKNVRFLILLLFCMSIIILLLLVSETTHSLTKPGTSFRQNPPFTFLIKVLTFNRLHSLSRCLKSLSAAKYGVAGHTGRVHLHVYIDHFSLDLNDTTVEDSLRSTKEILDFVVKFEWRYGEKLVHYRTGNAGLQGQWLEAWWPSSDHEFAFVVEDDLEVSPLYYWFLERVIRDYYYDASNVNPSIYGASLQRPWLVPGENGNKLQVTDEWYRALEERIWTPWFIKFVHSRGYFNIYTNFPNESALSVSHRDAGVNNRETVGPDSQLLNQSFIGSDFLKLQPLTNLKWYDYCFSEVVPGSGSELFYDLARRGHPVIDADMFIKSKASYTDSVKEAYVVEKCLQLGYSTWVFSSNVLLVDKGLLLDRIRSEEYDFYIGESSGVLIVQSSLATQKLWSNELMPSIVSSATKNPSPQHGLDFIHLVKELLEQKGKKVKTVETMSIAENINVRSVNQWLEDGLDGKPVVYWSHEVDSNTIQTKLVELDLWLVDDDLSCKAVIREYKQVWIC</sequence>
<dbReference type="SUPFAM" id="SSF53448">
    <property type="entry name" value="Nucleotide-diphospho-sugar transferases"/>
    <property type="match status" value="1"/>
</dbReference>
<name>A0A816I2D9_BRANA</name>
<dbReference type="Gene3D" id="3.90.550.10">
    <property type="entry name" value="Spore Coat Polysaccharide Biosynthesis Protein SpsA, Chain A"/>
    <property type="match status" value="1"/>
</dbReference>
<gene>
    <name evidence="1" type="ORF">DARMORV10_C03P06420.1</name>
</gene>
<dbReference type="PANTHER" id="PTHR33604:SF3">
    <property type="entry name" value="OSJNBA0004B13.7 PROTEIN"/>
    <property type="match status" value="1"/>
</dbReference>
<proteinExistence type="predicted"/>
<organism evidence="1">
    <name type="scientific">Brassica napus</name>
    <name type="common">Rape</name>
    <dbReference type="NCBI Taxonomy" id="3708"/>
    <lineage>
        <taxon>Eukaryota</taxon>
        <taxon>Viridiplantae</taxon>
        <taxon>Streptophyta</taxon>
        <taxon>Embryophyta</taxon>
        <taxon>Tracheophyta</taxon>
        <taxon>Spermatophyta</taxon>
        <taxon>Magnoliopsida</taxon>
        <taxon>eudicotyledons</taxon>
        <taxon>Gunneridae</taxon>
        <taxon>Pentapetalae</taxon>
        <taxon>rosids</taxon>
        <taxon>malvids</taxon>
        <taxon>Brassicales</taxon>
        <taxon>Brassicaceae</taxon>
        <taxon>Brassiceae</taxon>
        <taxon>Brassica</taxon>
    </lineage>
</organism>